<sequence length="122" mass="14525">MSLFRVRSVFRAAEPAIDELPLLRRVLVQLSEKYKDMCGYRKYGLKLDDLWVESRNVQTAINRLPETEIQDRAFRLKRAVDANFHNDYLPKEHWTKAEEDKPYLLPLVAEVQAEQIERTEYK</sequence>
<dbReference type="EMBL" id="VRVR01000003">
    <property type="protein sequence ID" value="KAF0853082.1"/>
    <property type="molecule type" value="Genomic_DNA"/>
</dbReference>
<dbReference type="InterPro" id="IPR036544">
    <property type="entry name" value="QCR7_sf"/>
</dbReference>
<gene>
    <name evidence="10" type="ORF">ANDGO_05256</name>
</gene>
<evidence type="ECO:0000256" key="6">
    <source>
        <dbReference type="ARBA" id="ARBA00022982"/>
    </source>
</evidence>
<comment type="similarity">
    <text evidence="2 9">Belongs to the UQCRB/QCR7 family.</text>
</comment>
<keyword evidence="5 9" id="KW-0999">Mitochondrion inner membrane</keyword>
<keyword evidence="8 9" id="KW-0472">Membrane</keyword>
<dbReference type="PANTHER" id="PTHR12022:SF0">
    <property type="entry name" value="CYTOCHROME B-C1 COMPLEX SUBUNIT 7"/>
    <property type="match status" value="1"/>
</dbReference>
<dbReference type="GO" id="GO:0045275">
    <property type="term" value="C:respiratory chain complex III"/>
    <property type="evidence" value="ECO:0007669"/>
    <property type="project" value="InterPro"/>
</dbReference>
<comment type="subcellular location">
    <subcellularLocation>
        <location evidence="1">Mitochondrion inner membrane</location>
        <topology evidence="1">Peripheral membrane protein</topology>
        <orientation evidence="1">Matrix side</orientation>
    </subcellularLocation>
</comment>
<dbReference type="PANTHER" id="PTHR12022">
    <property type="entry name" value="UBIQUINOL-CYTOCHROME C REDUCTASE COMPLEX 14 KD PROTEIN"/>
    <property type="match status" value="1"/>
</dbReference>
<evidence type="ECO:0000256" key="4">
    <source>
        <dbReference type="ARBA" id="ARBA00022660"/>
    </source>
</evidence>
<evidence type="ECO:0000256" key="9">
    <source>
        <dbReference type="PIRNR" id="PIRNR000022"/>
    </source>
</evidence>
<keyword evidence="3 9" id="KW-0813">Transport</keyword>
<evidence type="ECO:0000256" key="7">
    <source>
        <dbReference type="ARBA" id="ARBA00023128"/>
    </source>
</evidence>
<evidence type="ECO:0000256" key="1">
    <source>
        <dbReference type="ARBA" id="ARBA00004443"/>
    </source>
</evidence>
<dbReference type="Pfam" id="PF02271">
    <property type="entry name" value="UCR_14kD"/>
    <property type="match status" value="1"/>
</dbReference>
<protein>
    <recommendedName>
        <fullName evidence="9">Cytochrome b-c1 complex subunit 7</fullName>
    </recommendedName>
</protein>
<keyword evidence="7 9" id="KW-0496">Mitochondrion</keyword>
<comment type="function">
    <text evidence="9">Component of the ubiquinol-cytochrome c oxidoreductase, a multisubunit transmembrane complex that is part of the mitochondrial electron transport chain which drives oxidative phosphorylation.</text>
</comment>
<dbReference type="FunFam" id="1.10.1090.10:FF:000001">
    <property type="entry name" value="Cytochrome b-c1 complex subunit 7"/>
    <property type="match status" value="1"/>
</dbReference>
<dbReference type="PIRSF" id="PIRSF000022">
    <property type="entry name" value="Bc1_14K"/>
    <property type="match status" value="1"/>
</dbReference>
<reference evidence="10" key="1">
    <citation type="submission" date="2019-09" db="EMBL/GenBank/DDBJ databases">
        <title>The Mitochondrial Proteome of the Jakobid, Andalucia godoyi, a Protist With the Most Gene-Rich and Bacteria-Like Mitochondrial Genome.</title>
        <authorList>
            <person name="Gray M.W."/>
            <person name="Burger G."/>
            <person name="Derelle R."/>
            <person name="Klimes V."/>
            <person name="Leger M."/>
            <person name="Sarrasin M."/>
            <person name="Vlcek C."/>
            <person name="Roger A.J."/>
            <person name="Elias M."/>
            <person name="Lang B.F."/>
        </authorList>
    </citation>
    <scope>NUCLEOTIDE SEQUENCE</scope>
    <source>
        <strain evidence="10">And28</strain>
    </source>
</reference>
<accession>A0A8K0F4N0</accession>
<organism evidence="10 11">
    <name type="scientific">Andalucia godoyi</name>
    <name type="common">Flagellate</name>
    <dbReference type="NCBI Taxonomy" id="505711"/>
    <lineage>
        <taxon>Eukaryota</taxon>
        <taxon>Discoba</taxon>
        <taxon>Jakobida</taxon>
        <taxon>Andalucina</taxon>
        <taxon>Andaluciidae</taxon>
        <taxon>Andalucia</taxon>
    </lineage>
</organism>
<dbReference type="OrthoDB" id="425749at2759"/>
<keyword evidence="6 9" id="KW-0249">Electron transport</keyword>
<evidence type="ECO:0000256" key="5">
    <source>
        <dbReference type="ARBA" id="ARBA00022792"/>
    </source>
</evidence>
<dbReference type="Gene3D" id="1.10.1090.10">
    <property type="entry name" value="Cytochrome b-c1 complex subunit 7"/>
    <property type="match status" value="1"/>
</dbReference>
<evidence type="ECO:0000313" key="10">
    <source>
        <dbReference type="EMBL" id="KAF0853082.1"/>
    </source>
</evidence>
<proteinExistence type="inferred from homology"/>
<dbReference type="Proteomes" id="UP000799049">
    <property type="component" value="Unassembled WGS sequence"/>
</dbReference>
<evidence type="ECO:0000256" key="8">
    <source>
        <dbReference type="ARBA" id="ARBA00023136"/>
    </source>
</evidence>
<keyword evidence="11" id="KW-1185">Reference proteome</keyword>
<evidence type="ECO:0000313" key="11">
    <source>
        <dbReference type="Proteomes" id="UP000799049"/>
    </source>
</evidence>
<dbReference type="AlphaFoldDB" id="A0A8K0F4N0"/>
<dbReference type="GO" id="GO:0006122">
    <property type="term" value="P:mitochondrial electron transport, ubiquinol to cytochrome c"/>
    <property type="evidence" value="ECO:0007669"/>
    <property type="project" value="InterPro"/>
</dbReference>
<comment type="caution">
    <text evidence="10">The sequence shown here is derived from an EMBL/GenBank/DDBJ whole genome shotgun (WGS) entry which is preliminary data.</text>
</comment>
<dbReference type="GO" id="GO:0005743">
    <property type="term" value="C:mitochondrial inner membrane"/>
    <property type="evidence" value="ECO:0007669"/>
    <property type="project" value="UniProtKB-SubCell"/>
</dbReference>
<keyword evidence="4 9" id="KW-0679">Respiratory chain</keyword>
<evidence type="ECO:0000256" key="3">
    <source>
        <dbReference type="ARBA" id="ARBA00022448"/>
    </source>
</evidence>
<evidence type="ECO:0000256" key="2">
    <source>
        <dbReference type="ARBA" id="ARBA00008554"/>
    </source>
</evidence>
<dbReference type="SUPFAM" id="SSF81524">
    <property type="entry name" value="14 kDa protein of cytochrome bc1 complex (Ubiquinol-cytochrome c reductase)"/>
    <property type="match status" value="1"/>
</dbReference>
<name>A0A8K0F4N0_ANDGO</name>
<dbReference type="InterPro" id="IPR003197">
    <property type="entry name" value="QCR7"/>
</dbReference>